<protein>
    <submittedName>
        <fullName evidence="1">Uncharacterized protein</fullName>
    </submittedName>
</protein>
<dbReference type="Proteomes" id="UP001157502">
    <property type="component" value="Chromosome 28"/>
</dbReference>
<keyword evidence="2" id="KW-1185">Reference proteome</keyword>
<gene>
    <name evidence="1" type="ORF">DPEC_G00300780</name>
</gene>
<proteinExistence type="predicted"/>
<sequence length="196" mass="22621">MRTPTSVLLHILLLLVLVVQVCRPVCVEVPSETEAVVGKPMKLTCIFCLKREEVSPITRVEWFYITPDKESVLIYSHDGQPREQDGPWKGRLVWNGSKDMQELSIKILNVTMNDTGTYQCVVARQFTFDLYSHLATKKLEIHLVVNEEASDDTTAIYSEIMMYVLLVFLTFWLLVEMVYCYRKISKSDEQAQDTAY</sequence>
<dbReference type="EMBL" id="CM055755">
    <property type="protein sequence ID" value="KAJ7990482.1"/>
    <property type="molecule type" value="Genomic_DNA"/>
</dbReference>
<evidence type="ECO:0000313" key="1">
    <source>
        <dbReference type="EMBL" id="KAJ7990482.1"/>
    </source>
</evidence>
<reference evidence="1" key="1">
    <citation type="submission" date="2021-05" db="EMBL/GenBank/DDBJ databases">
        <authorList>
            <person name="Pan Q."/>
            <person name="Jouanno E."/>
            <person name="Zahm M."/>
            <person name="Klopp C."/>
            <person name="Cabau C."/>
            <person name="Louis A."/>
            <person name="Berthelot C."/>
            <person name="Parey E."/>
            <person name="Roest Crollius H."/>
            <person name="Montfort J."/>
            <person name="Robinson-Rechavi M."/>
            <person name="Bouchez O."/>
            <person name="Lampietro C."/>
            <person name="Lopez Roques C."/>
            <person name="Donnadieu C."/>
            <person name="Postlethwait J."/>
            <person name="Bobe J."/>
            <person name="Dillon D."/>
            <person name="Chandos A."/>
            <person name="von Hippel F."/>
            <person name="Guiguen Y."/>
        </authorList>
    </citation>
    <scope>NUCLEOTIDE SEQUENCE</scope>
    <source>
        <strain evidence="1">YG-Jan2019</strain>
    </source>
</reference>
<evidence type="ECO:0000313" key="2">
    <source>
        <dbReference type="Proteomes" id="UP001157502"/>
    </source>
</evidence>
<comment type="caution">
    <text evidence="1">The sequence shown here is derived from an EMBL/GenBank/DDBJ whole genome shotgun (WGS) entry which is preliminary data.</text>
</comment>
<accession>A0ACC2FGQ4</accession>
<name>A0ACC2FGQ4_DALPE</name>
<organism evidence="1 2">
    <name type="scientific">Dallia pectoralis</name>
    <name type="common">Alaska blackfish</name>
    <dbReference type="NCBI Taxonomy" id="75939"/>
    <lineage>
        <taxon>Eukaryota</taxon>
        <taxon>Metazoa</taxon>
        <taxon>Chordata</taxon>
        <taxon>Craniata</taxon>
        <taxon>Vertebrata</taxon>
        <taxon>Euteleostomi</taxon>
        <taxon>Actinopterygii</taxon>
        <taxon>Neopterygii</taxon>
        <taxon>Teleostei</taxon>
        <taxon>Protacanthopterygii</taxon>
        <taxon>Esociformes</taxon>
        <taxon>Umbridae</taxon>
        <taxon>Dallia</taxon>
    </lineage>
</organism>